<keyword evidence="7" id="KW-1185">Reference proteome</keyword>
<sequence>MTQTHDRFSFRMLVGYAAAGSAFVLAAALGFQAMGYAPCHLCLLQRWPHLAAALIGLATLAFRLPGWSALLGMIAALTTAGLGIYHSGVERKIFAGPADCTSSAVDATMSAADLLKQINEAPLVRCDEIPWEMFGLTMANLNALASLALAGLWLWAYLKSRETA</sequence>
<organism evidence="6 7">
    <name type="scientific">Thioclava atlantica</name>
    <dbReference type="NCBI Taxonomy" id="1317124"/>
    <lineage>
        <taxon>Bacteria</taxon>
        <taxon>Pseudomonadati</taxon>
        <taxon>Pseudomonadota</taxon>
        <taxon>Alphaproteobacteria</taxon>
        <taxon>Rhodobacterales</taxon>
        <taxon>Paracoccaceae</taxon>
        <taxon>Thioclava</taxon>
    </lineage>
</organism>
<evidence type="ECO:0000256" key="5">
    <source>
        <dbReference type="SAM" id="Phobius"/>
    </source>
</evidence>
<evidence type="ECO:0000313" key="7">
    <source>
        <dbReference type="Proteomes" id="UP000028607"/>
    </source>
</evidence>
<feature type="transmembrane region" description="Helical" evidence="5">
    <location>
        <begin position="46"/>
        <end position="62"/>
    </location>
</feature>
<reference evidence="6 7" key="2">
    <citation type="journal article" date="2015" name="Antonie Van Leeuwenhoek">
        <title>Thioclava indica sp. nov., isolated from surface seawater of the Indian Ocean.</title>
        <authorList>
            <person name="Liu Y."/>
            <person name="Lai Q."/>
            <person name="Du J."/>
            <person name="Xu H."/>
            <person name="Jiang L."/>
            <person name="Shao Z."/>
        </authorList>
    </citation>
    <scope>NUCLEOTIDE SEQUENCE [LARGE SCALE GENOMIC DNA]</scope>
    <source>
        <strain evidence="6 7">13D2W-2</strain>
    </source>
</reference>
<dbReference type="Gene3D" id="1.20.1550.10">
    <property type="entry name" value="DsbB-like"/>
    <property type="match status" value="1"/>
</dbReference>
<keyword evidence="4 5" id="KW-0472">Membrane</keyword>
<evidence type="ECO:0000256" key="2">
    <source>
        <dbReference type="ARBA" id="ARBA00022692"/>
    </source>
</evidence>
<dbReference type="EMBL" id="AQRC01000005">
    <property type="protein sequence ID" value="KFE35306.1"/>
    <property type="molecule type" value="Genomic_DNA"/>
</dbReference>
<evidence type="ECO:0000256" key="1">
    <source>
        <dbReference type="ARBA" id="ARBA00004141"/>
    </source>
</evidence>
<dbReference type="SUPFAM" id="SSF158442">
    <property type="entry name" value="DsbB-like"/>
    <property type="match status" value="1"/>
</dbReference>
<keyword evidence="2 5" id="KW-0812">Transmembrane</keyword>
<comment type="subcellular location">
    <subcellularLocation>
        <location evidence="1">Membrane</location>
        <topology evidence="1">Multi-pass membrane protein</topology>
    </subcellularLocation>
</comment>
<dbReference type="InterPro" id="IPR023380">
    <property type="entry name" value="DsbB-like_sf"/>
</dbReference>
<dbReference type="InterPro" id="IPR003752">
    <property type="entry name" value="DiS_bond_form_DsbB/BdbC"/>
</dbReference>
<dbReference type="PATRIC" id="fig|1317124.6.peg.1571"/>
<dbReference type="GO" id="GO:0015035">
    <property type="term" value="F:protein-disulfide reductase activity"/>
    <property type="evidence" value="ECO:0007669"/>
    <property type="project" value="InterPro"/>
</dbReference>
<feature type="transmembrane region" description="Helical" evidence="5">
    <location>
        <begin position="139"/>
        <end position="158"/>
    </location>
</feature>
<dbReference type="InterPro" id="IPR024199">
    <property type="entry name" value="Uncharacterised_DsbB"/>
</dbReference>
<evidence type="ECO:0000256" key="3">
    <source>
        <dbReference type="ARBA" id="ARBA00022989"/>
    </source>
</evidence>
<comment type="caution">
    <text evidence="6">The sequence shown here is derived from an EMBL/GenBank/DDBJ whole genome shotgun (WGS) entry which is preliminary data.</text>
</comment>
<gene>
    <name evidence="6" type="ORF">DW2_07752</name>
</gene>
<dbReference type="STRING" id="1317124.DW2_07752"/>
<protein>
    <submittedName>
        <fullName evidence="6">Disulfide bond formation protein, DsbB family</fullName>
    </submittedName>
</protein>
<keyword evidence="3 5" id="KW-1133">Transmembrane helix</keyword>
<dbReference type="GO" id="GO:0016020">
    <property type="term" value="C:membrane"/>
    <property type="evidence" value="ECO:0007669"/>
    <property type="project" value="UniProtKB-SubCell"/>
</dbReference>
<dbReference type="PIRSF" id="PIRSF033913">
    <property type="entry name" value="S-S_format_DsbB"/>
    <property type="match status" value="1"/>
</dbReference>
<evidence type="ECO:0000256" key="4">
    <source>
        <dbReference type="ARBA" id="ARBA00023136"/>
    </source>
</evidence>
<accession>A0A085TX59</accession>
<reference evidence="7" key="1">
    <citation type="submission" date="2013-04" db="EMBL/GenBank/DDBJ databases">
        <title>Thioclava sp. 13D2W-2 Genome Sequencing.</title>
        <authorList>
            <person name="Lai Q."/>
            <person name="Li G."/>
            <person name="Shao Z."/>
        </authorList>
    </citation>
    <scope>NUCLEOTIDE SEQUENCE [LARGE SCALE GENOMIC DNA]</scope>
    <source>
        <strain evidence="7">13D2W-2</strain>
    </source>
</reference>
<evidence type="ECO:0000313" key="6">
    <source>
        <dbReference type="EMBL" id="KFE35306.1"/>
    </source>
</evidence>
<proteinExistence type="predicted"/>
<dbReference type="Proteomes" id="UP000028607">
    <property type="component" value="Unassembled WGS sequence"/>
</dbReference>
<feature type="transmembrane region" description="Helical" evidence="5">
    <location>
        <begin position="69"/>
        <end position="88"/>
    </location>
</feature>
<dbReference type="eggNOG" id="COG1495">
    <property type="taxonomic scope" value="Bacteria"/>
</dbReference>
<dbReference type="Pfam" id="PF02600">
    <property type="entry name" value="DsbB"/>
    <property type="match status" value="1"/>
</dbReference>
<dbReference type="OrthoDB" id="9808637at2"/>
<dbReference type="RefSeq" id="WP_051855643.1">
    <property type="nucleotide sequence ID" value="NZ_AQRC01000005.1"/>
</dbReference>
<dbReference type="GO" id="GO:0006457">
    <property type="term" value="P:protein folding"/>
    <property type="evidence" value="ECO:0007669"/>
    <property type="project" value="InterPro"/>
</dbReference>
<name>A0A085TX59_9RHOB</name>
<dbReference type="AlphaFoldDB" id="A0A085TX59"/>
<feature type="transmembrane region" description="Helical" evidence="5">
    <location>
        <begin position="12"/>
        <end position="34"/>
    </location>
</feature>